<protein>
    <recommendedName>
        <fullName evidence="5">Serine acetyltransferase</fullName>
        <ecNumber evidence="5">2.3.1.30</ecNumber>
    </recommendedName>
</protein>
<dbReference type="PANTHER" id="PTHR42811">
    <property type="entry name" value="SERINE ACETYLTRANSFERASE"/>
    <property type="match status" value="1"/>
</dbReference>
<evidence type="ECO:0000256" key="1">
    <source>
        <dbReference type="ARBA" id="ARBA00007274"/>
    </source>
</evidence>
<dbReference type="EMBL" id="BAABWN010000008">
    <property type="protein sequence ID" value="GAA6168723.1"/>
    <property type="molecule type" value="Genomic_DNA"/>
</dbReference>
<dbReference type="RefSeq" id="WP_353303473.1">
    <property type="nucleotide sequence ID" value="NZ_BAABWN010000008.1"/>
</dbReference>
<organism evidence="6 7">
    <name type="scientific">Sessilibacter corallicola</name>
    <dbReference type="NCBI Taxonomy" id="2904075"/>
    <lineage>
        <taxon>Bacteria</taxon>
        <taxon>Pseudomonadati</taxon>
        <taxon>Pseudomonadota</taxon>
        <taxon>Gammaproteobacteria</taxon>
        <taxon>Cellvibrionales</taxon>
        <taxon>Cellvibrionaceae</taxon>
        <taxon>Sessilibacter</taxon>
    </lineage>
</organism>
<reference evidence="6 7" key="1">
    <citation type="submission" date="2024-04" db="EMBL/GenBank/DDBJ databases">
        <title>Draft genome sequence of Sessilibacter corallicola NBRC 116591.</title>
        <authorList>
            <person name="Miyakawa T."/>
            <person name="Kusuya Y."/>
            <person name="Miura T."/>
        </authorList>
    </citation>
    <scope>NUCLEOTIDE SEQUENCE [LARGE SCALE GENOMIC DNA]</scope>
    <source>
        <strain evidence="6 7">KU-00831-HH</strain>
    </source>
</reference>
<sequence>MSLFEIIREDWIAHGRDWTKPGFRTVAAHRFGVWRMSIKPKILRAPFSVLYGFLYRRCRNVYGIELPYTVVLGRRVVFEHQGGIVIHGFSQIGDDCVIRQGVTLGNRHLDKPLDAPTLGEGVNIGAGAAVMGKVLVGDGAAIGANAVVLDDVNSGDTVVGIPAKSVYKKKSNVKETLKAVDGNS</sequence>
<gene>
    <name evidence="6" type="ORF">NBRC116591_25340</name>
</gene>
<keyword evidence="4 5" id="KW-0012">Acyltransferase</keyword>
<dbReference type="InterPro" id="IPR018357">
    <property type="entry name" value="Hexapep_transf_CS"/>
</dbReference>
<keyword evidence="3" id="KW-0677">Repeat</keyword>
<evidence type="ECO:0000256" key="5">
    <source>
        <dbReference type="PIRNR" id="PIRNR000441"/>
    </source>
</evidence>
<dbReference type="InterPro" id="IPR011004">
    <property type="entry name" value="Trimer_LpxA-like_sf"/>
</dbReference>
<dbReference type="InterPro" id="IPR001451">
    <property type="entry name" value="Hexapep"/>
</dbReference>
<dbReference type="CDD" id="cd03354">
    <property type="entry name" value="LbH_SAT"/>
    <property type="match status" value="1"/>
</dbReference>
<dbReference type="Proteomes" id="UP001465153">
    <property type="component" value="Unassembled WGS sequence"/>
</dbReference>
<evidence type="ECO:0000313" key="6">
    <source>
        <dbReference type="EMBL" id="GAA6168723.1"/>
    </source>
</evidence>
<evidence type="ECO:0000256" key="4">
    <source>
        <dbReference type="ARBA" id="ARBA00023315"/>
    </source>
</evidence>
<dbReference type="Pfam" id="PF00132">
    <property type="entry name" value="Hexapep"/>
    <property type="match status" value="1"/>
</dbReference>
<evidence type="ECO:0000313" key="7">
    <source>
        <dbReference type="Proteomes" id="UP001465153"/>
    </source>
</evidence>
<keyword evidence="7" id="KW-1185">Reference proteome</keyword>
<evidence type="ECO:0000256" key="3">
    <source>
        <dbReference type="ARBA" id="ARBA00022737"/>
    </source>
</evidence>
<dbReference type="InterPro" id="IPR045304">
    <property type="entry name" value="LbH_SAT"/>
</dbReference>
<comment type="catalytic activity">
    <reaction evidence="5">
        <text>L-serine + acetyl-CoA = O-acetyl-L-serine + CoA</text>
        <dbReference type="Rhea" id="RHEA:24560"/>
        <dbReference type="ChEBI" id="CHEBI:33384"/>
        <dbReference type="ChEBI" id="CHEBI:57287"/>
        <dbReference type="ChEBI" id="CHEBI:57288"/>
        <dbReference type="ChEBI" id="CHEBI:58340"/>
        <dbReference type="EC" id="2.3.1.30"/>
    </reaction>
</comment>
<dbReference type="InterPro" id="IPR005881">
    <property type="entry name" value="Ser_O-AcTrfase"/>
</dbReference>
<comment type="similarity">
    <text evidence="1 5">Belongs to the transferase hexapeptide repeat family.</text>
</comment>
<dbReference type="Gene3D" id="2.160.10.10">
    <property type="entry name" value="Hexapeptide repeat proteins"/>
    <property type="match status" value="1"/>
</dbReference>
<dbReference type="PIRSF" id="PIRSF000441">
    <property type="entry name" value="CysE"/>
    <property type="match status" value="1"/>
</dbReference>
<dbReference type="PROSITE" id="PS00101">
    <property type="entry name" value="HEXAPEP_TRANSFERASES"/>
    <property type="match status" value="1"/>
</dbReference>
<dbReference type="EC" id="2.3.1.30" evidence="5"/>
<evidence type="ECO:0000256" key="2">
    <source>
        <dbReference type="ARBA" id="ARBA00022679"/>
    </source>
</evidence>
<proteinExistence type="inferred from homology"/>
<name>A0ABQ0AAP2_9GAMM</name>
<comment type="caution">
    <text evidence="6">The sequence shown here is derived from an EMBL/GenBank/DDBJ whole genome shotgun (WGS) entry which is preliminary data.</text>
</comment>
<keyword evidence="2 5" id="KW-0808">Transferase</keyword>
<accession>A0ABQ0AAP2</accession>
<dbReference type="SUPFAM" id="SSF51161">
    <property type="entry name" value="Trimeric LpxA-like enzymes"/>
    <property type="match status" value="1"/>
</dbReference>